<evidence type="ECO:0000313" key="9">
    <source>
        <dbReference type="EMBL" id="VFA97680.1"/>
    </source>
</evidence>
<dbReference type="InterPro" id="IPR002397">
    <property type="entry name" value="Cyt_P450_B"/>
</dbReference>
<keyword evidence="3 8" id="KW-0349">Heme</keyword>
<evidence type="ECO:0000256" key="8">
    <source>
        <dbReference type="RuleBase" id="RU000461"/>
    </source>
</evidence>
<evidence type="ECO:0000256" key="2">
    <source>
        <dbReference type="ARBA" id="ARBA00010617"/>
    </source>
</evidence>
<dbReference type="EMBL" id="LR215973">
    <property type="protein sequence ID" value="VFA97680.1"/>
    <property type="molecule type" value="Genomic_DNA"/>
</dbReference>
<proteinExistence type="inferred from homology"/>
<evidence type="ECO:0000256" key="5">
    <source>
        <dbReference type="ARBA" id="ARBA00023002"/>
    </source>
</evidence>
<dbReference type="Pfam" id="PF00067">
    <property type="entry name" value="p450"/>
    <property type="match status" value="1"/>
</dbReference>
<dbReference type="Gene3D" id="1.10.630.10">
    <property type="entry name" value="Cytochrome P450"/>
    <property type="match status" value="1"/>
</dbReference>
<dbReference type="CDD" id="cd20625">
    <property type="entry name" value="CYP164-like"/>
    <property type="match status" value="1"/>
</dbReference>
<comment type="similarity">
    <text evidence="2 8">Belongs to the cytochrome P450 family.</text>
</comment>
<dbReference type="EC" id="1.14.-.-" evidence="9"/>
<dbReference type="PRINTS" id="PR00359">
    <property type="entry name" value="BP450"/>
</dbReference>
<evidence type="ECO:0000256" key="7">
    <source>
        <dbReference type="ARBA" id="ARBA00023033"/>
    </source>
</evidence>
<dbReference type="RefSeq" id="WP_130916501.1">
    <property type="nucleotide sequence ID" value="NZ_LR215973.1"/>
</dbReference>
<evidence type="ECO:0000256" key="3">
    <source>
        <dbReference type="ARBA" id="ARBA00022617"/>
    </source>
</evidence>
<accession>A0A4U8VVI2</accession>
<evidence type="ECO:0000256" key="4">
    <source>
        <dbReference type="ARBA" id="ARBA00022723"/>
    </source>
</evidence>
<evidence type="ECO:0000256" key="1">
    <source>
        <dbReference type="ARBA" id="ARBA00001971"/>
    </source>
</evidence>
<dbReference type="FunFam" id="1.10.630.10:FF:000018">
    <property type="entry name" value="Cytochrome P450 monooxygenase"/>
    <property type="match status" value="1"/>
</dbReference>
<dbReference type="InterPro" id="IPR036396">
    <property type="entry name" value="Cyt_P450_sf"/>
</dbReference>
<dbReference type="PANTHER" id="PTHR46696">
    <property type="entry name" value="P450, PUTATIVE (EUROFUNG)-RELATED"/>
    <property type="match status" value="1"/>
</dbReference>
<dbReference type="GO" id="GO:0016705">
    <property type="term" value="F:oxidoreductase activity, acting on paired donors, with incorporation or reduction of molecular oxygen"/>
    <property type="evidence" value="ECO:0007669"/>
    <property type="project" value="InterPro"/>
</dbReference>
<dbReference type="PROSITE" id="PS00086">
    <property type="entry name" value="CYTOCHROME_P450"/>
    <property type="match status" value="1"/>
</dbReference>
<dbReference type="InterPro" id="IPR017972">
    <property type="entry name" value="Cyt_P450_CS"/>
</dbReference>
<dbReference type="GO" id="GO:0005506">
    <property type="term" value="F:iron ion binding"/>
    <property type="evidence" value="ECO:0007669"/>
    <property type="project" value="InterPro"/>
</dbReference>
<comment type="cofactor">
    <cofactor evidence="1">
        <name>heme</name>
        <dbReference type="ChEBI" id="CHEBI:30413"/>
    </cofactor>
</comment>
<gene>
    <name evidence="9" type="ORF">NCTC10797_01444</name>
</gene>
<dbReference type="PRINTS" id="PR00385">
    <property type="entry name" value="P450"/>
</dbReference>
<evidence type="ECO:0000313" key="10">
    <source>
        <dbReference type="Proteomes" id="UP000290439"/>
    </source>
</evidence>
<name>A0A4U8VVI2_9NOCA</name>
<keyword evidence="5 8" id="KW-0560">Oxidoreductase</keyword>
<dbReference type="Proteomes" id="UP000290439">
    <property type="component" value="Chromosome"/>
</dbReference>
<dbReference type="InterPro" id="IPR001128">
    <property type="entry name" value="Cyt_P450"/>
</dbReference>
<dbReference type="AlphaFoldDB" id="A0A4U8VVI2"/>
<sequence>MSADTAHIVGKVLLKLAEPDGRADPYPLYEQLRACGPAVAAPDGTIVVTGYRLVSALARDHRLRKRPETSLAANGFPHWRQRPGLRLIFGSMLVANPPEHTRLRRLVSGAFTSRRVAGMRAAIEGLVTGLLDRMEAAGAHGPIDFIDEFAFPLPVTVIGELLGIPEADRMRFQPLVRDWTAVLDRLDEPTVAAADTAADTIIDYLGELIARRRRAPADDLLSALATPGDGLPDDELITMAALLFAAGFETTTGLLANGLHALLDHPGQADQLRQRPELAGPAVEELLRYNSPVQLLTSRTAPEAMNVGGLELAAGQRVIMLLGAANHDPEVFDDPARLRLDRDGEPPLSFGGGIHYCLGAPLARLEAQIAFPALLRRFPGLARAADPVPRDGLALHGLVHMPIHLH</sequence>
<dbReference type="SUPFAM" id="SSF48264">
    <property type="entry name" value="Cytochrome P450"/>
    <property type="match status" value="1"/>
</dbReference>
<reference evidence="9 10" key="1">
    <citation type="submission" date="2019-02" db="EMBL/GenBank/DDBJ databases">
        <authorList>
            <consortium name="Pathogen Informatics"/>
        </authorList>
    </citation>
    <scope>NUCLEOTIDE SEQUENCE [LARGE SCALE GENOMIC DNA]</scope>
    <source>
        <strain evidence="9 10">3012STDY6756504</strain>
    </source>
</reference>
<protein>
    <submittedName>
        <fullName evidence="9">Cytochrome P450 107B1</fullName>
        <ecNumber evidence="9">1.14.-.-</ecNumber>
    </submittedName>
</protein>
<dbReference type="GO" id="GO:0004497">
    <property type="term" value="F:monooxygenase activity"/>
    <property type="evidence" value="ECO:0007669"/>
    <property type="project" value="UniProtKB-KW"/>
</dbReference>
<dbReference type="GO" id="GO:0020037">
    <property type="term" value="F:heme binding"/>
    <property type="evidence" value="ECO:0007669"/>
    <property type="project" value="InterPro"/>
</dbReference>
<evidence type="ECO:0000256" key="6">
    <source>
        <dbReference type="ARBA" id="ARBA00023004"/>
    </source>
</evidence>
<keyword evidence="6 8" id="KW-0408">Iron</keyword>
<dbReference type="PANTHER" id="PTHR46696:SF1">
    <property type="entry name" value="CYTOCHROME P450 YJIB-RELATED"/>
    <property type="match status" value="1"/>
</dbReference>
<keyword evidence="7 8" id="KW-0503">Monooxygenase</keyword>
<keyword evidence="4 8" id="KW-0479">Metal-binding</keyword>
<organism evidence="9 10">
    <name type="scientific">Nocardia cyriacigeorgica</name>
    <dbReference type="NCBI Taxonomy" id="135487"/>
    <lineage>
        <taxon>Bacteria</taxon>
        <taxon>Bacillati</taxon>
        <taxon>Actinomycetota</taxon>
        <taxon>Actinomycetes</taxon>
        <taxon>Mycobacteriales</taxon>
        <taxon>Nocardiaceae</taxon>
        <taxon>Nocardia</taxon>
    </lineage>
</organism>